<proteinExistence type="inferred from homology"/>
<sequence>MKQYEYTPHGVCSRQITITLDDSGKIAQLKFLGGCHGNLQGISALAVGQTPEELVNRLEGIDCRGKGTSCPDQLAQALKQIIQES</sequence>
<dbReference type="EMBL" id="DVNM01000012">
    <property type="protein sequence ID" value="HIU68779.1"/>
    <property type="molecule type" value="Genomic_DNA"/>
</dbReference>
<comment type="caution">
    <text evidence="7">The sequence shown here is derived from an EMBL/GenBank/DDBJ whole genome shotgun (WGS) entry which is preliminary data.</text>
</comment>
<protein>
    <recommendedName>
        <fullName evidence="2">ribonucleoside-diphosphate reductase</fullName>
        <ecNumber evidence="2">1.17.4.1</ecNumber>
    </recommendedName>
</protein>
<evidence type="ECO:0000256" key="5">
    <source>
        <dbReference type="ARBA" id="ARBA00047754"/>
    </source>
</evidence>
<dbReference type="GO" id="GO:0000166">
    <property type="term" value="F:nucleotide binding"/>
    <property type="evidence" value="ECO:0007669"/>
    <property type="project" value="UniProtKB-KW"/>
</dbReference>
<dbReference type="AlphaFoldDB" id="A0A9D1SN57"/>
<accession>A0A9D1SN57</accession>
<evidence type="ECO:0000259" key="6">
    <source>
        <dbReference type="Pfam" id="PF12637"/>
    </source>
</evidence>
<organism evidence="7 8">
    <name type="scientific">Candidatus Scybalenecus merdavium</name>
    <dbReference type="NCBI Taxonomy" id="2840939"/>
    <lineage>
        <taxon>Bacteria</taxon>
        <taxon>Bacillati</taxon>
        <taxon>Bacillota</taxon>
        <taxon>Clostridia</taxon>
        <taxon>Eubacteriales</taxon>
        <taxon>Oscillospiraceae</taxon>
        <taxon>Oscillospiraceae incertae sedis</taxon>
        <taxon>Candidatus Scybalenecus</taxon>
    </lineage>
</organism>
<dbReference type="GO" id="GO:0004748">
    <property type="term" value="F:ribonucleoside-diphosphate reductase activity, thioredoxin disulfide as acceptor"/>
    <property type="evidence" value="ECO:0007669"/>
    <property type="project" value="UniProtKB-EC"/>
</dbReference>
<gene>
    <name evidence="7" type="ORF">IAD23_02325</name>
</gene>
<dbReference type="InterPro" id="IPR023806">
    <property type="entry name" value="CHP03905"/>
</dbReference>
<name>A0A9D1SN57_9FIRM</name>
<dbReference type="NCBIfam" id="TIGR03905">
    <property type="entry name" value="TIGR03905_4_Cys"/>
    <property type="match status" value="1"/>
</dbReference>
<keyword evidence="3" id="KW-0237">DNA synthesis</keyword>
<dbReference type="EC" id="1.17.4.1" evidence="2"/>
<reference evidence="7" key="1">
    <citation type="submission" date="2020-10" db="EMBL/GenBank/DDBJ databases">
        <authorList>
            <person name="Gilroy R."/>
        </authorList>
    </citation>
    <scope>NUCLEOTIDE SEQUENCE</scope>
    <source>
        <strain evidence="7">CHK176-6737</strain>
    </source>
</reference>
<reference evidence="7" key="2">
    <citation type="journal article" date="2021" name="PeerJ">
        <title>Extensive microbial diversity within the chicken gut microbiome revealed by metagenomics and culture.</title>
        <authorList>
            <person name="Gilroy R."/>
            <person name="Ravi A."/>
            <person name="Getino M."/>
            <person name="Pursley I."/>
            <person name="Horton D.L."/>
            <person name="Alikhan N.F."/>
            <person name="Baker D."/>
            <person name="Gharbi K."/>
            <person name="Hall N."/>
            <person name="Watson M."/>
            <person name="Adriaenssens E.M."/>
            <person name="Foster-Nyarko E."/>
            <person name="Jarju S."/>
            <person name="Secka A."/>
            <person name="Antonio M."/>
            <person name="Oren A."/>
            <person name="Chaudhuri R.R."/>
            <person name="La Ragione R."/>
            <person name="Hildebrand F."/>
            <person name="Pallen M.J."/>
        </authorList>
    </citation>
    <scope>NUCLEOTIDE SEQUENCE</scope>
    <source>
        <strain evidence="7">CHK176-6737</strain>
    </source>
</reference>
<keyword evidence="4" id="KW-0547">Nucleotide-binding</keyword>
<feature type="domain" description="TSCPD" evidence="6">
    <location>
        <begin position="5"/>
        <end position="81"/>
    </location>
</feature>
<evidence type="ECO:0000256" key="1">
    <source>
        <dbReference type="ARBA" id="ARBA00007405"/>
    </source>
</evidence>
<evidence type="ECO:0000256" key="4">
    <source>
        <dbReference type="ARBA" id="ARBA00022741"/>
    </source>
</evidence>
<dbReference type="Proteomes" id="UP000824125">
    <property type="component" value="Unassembled WGS sequence"/>
</dbReference>
<dbReference type="GO" id="GO:0071897">
    <property type="term" value="P:DNA biosynthetic process"/>
    <property type="evidence" value="ECO:0007669"/>
    <property type="project" value="UniProtKB-KW"/>
</dbReference>
<dbReference type="Pfam" id="PF12637">
    <property type="entry name" value="TSCPD"/>
    <property type="match status" value="1"/>
</dbReference>
<comment type="similarity">
    <text evidence="1">Belongs to the ribonucleoside diphosphate reductase class-2 family.</text>
</comment>
<evidence type="ECO:0000256" key="3">
    <source>
        <dbReference type="ARBA" id="ARBA00022634"/>
    </source>
</evidence>
<evidence type="ECO:0000313" key="8">
    <source>
        <dbReference type="Proteomes" id="UP000824125"/>
    </source>
</evidence>
<evidence type="ECO:0000256" key="2">
    <source>
        <dbReference type="ARBA" id="ARBA00012274"/>
    </source>
</evidence>
<evidence type="ECO:0000313" key="7">
    <source>
        <dbReference type="EMBL" id="HIU68779.1"/>
    </source>
</evidence>
<dbReference type="InterPro" id="IPR024434">
    <property type="entry name" value="TSCPD_dom"/>
</dbReference>
<comment type="catalytic activity">
    <reaction evidence="5">
        <text>a 2'-deoxyribonucleoside 5'-diphosphate + [thioredoxin]-disulfide + H2O = a ribonucleoside 5'-diphosphate + [thioredoxin]-dithiol</text>
        <dbReference type="Rhea" id="RHEA:23252"/>
        <dbReference type="Rhea" id="RHEA-COMP:10698"/>
        <dbReference type="Rhea" id="RHEA-COMP:10700"/>
        <dbReference type="ChEBI" id="CHEBI:15377"/>
        <dbReference type="ChEBI" id="CHEBI:29950"/>
        <dbReference type="ChEBI" id="CHEBI:50058"/>
        <dbReference type="ChEBI" id="CHEBI:57930"/>
        <dbReference type="ChEBI" id="CHEBI:73316"/>
        <dbReference type="EC" id="1.17.4.1"/>
    </reaction>
</comment>